<accession>A0A1F8F245</accession>
<feature type="compositionally biased region" description="Pro residues" evidence="1">
    <location>
        <begin position="154"/>
        <end position="180"/>
    </location>
</feature>
<feature type="region of interest" description="Disordered" evidence="1">
    <location>
        <begin position="146"/>
        <end position="189"/>
    </location>
</feature>
<gene>
    <name evidence="2" type="ORF">A3B86_04550</name>
</gene>
<proteinExistence type="predicted"/>
<sequence length="204" mass="23075">MDEAINPTQDLTLEDTNYTGGDYFTPYRAGIVEFRDKNDFINYNTKFNFISVPVRKVIFDFSTAEFIEEKLGTKFGLDEIQKKEIANLIREVLLGNIFIGDFTKSIQEKLNLDEGKSKDIASMIVGELLSPALESVKAVQRAKFPERISQMKTDPPPQPTQTPIQPRPVMPPQTPPPPVQKPGNRPLEEELEKVASIIDLRNKP</sequence>
<dbReference type="EMBL" id="MGJN01000020">
    <property type="protein sequence ID" value="OGN06349.1"/>
    <property type="molecule type" value="Genomic_DNA"/>
</dbReference>
<reference evidence="2 3" key="1">
    <citation type="journal article" date="2016" name="Nat. Commun.">
        <title>Thousands of microbial genomes shed light on interconnected biogeochemical processes in an aquifer system.</title>
        <authorList>
            <person name="Anantharaman K."/>
            <person name="Brown C.T."/>
            <person name="Hug L.A."/>
            <person name="Sharon I."/>
            <person name="Castelle C.J."/>
            <person name="Probst A.J."/>
            <person name="Thomas B.C."/>
            <person name="Singh A."/>
            <person name="Wilkins M.J."/>
            <person name="Karaoz U."/>
            <person name="Brodie E.L."/>
            <person name="Williams K.H."/>
            <person name="Hubbard S.S."/>
            <person name="Banfield J.F."/>
        </authorList>
    </citation>
    <scope>NUCLEOTIDE SEQUENCE [LARGE SCALE GENOMIC DNA]</scope>
</reference>
<dbReference type="AlphaFoldDB" id="A0A1F8F245"/>
<name>A0A1F8F245_9BACT</name>
<dbReference type="Proteomes" id="UP000176834">
    <property type="component" value="Unassembled WGS sequence"/>
</dbReference>
<organism evidence="2 3">
    <name type="scientific">Candidatus Yanofskybacteria bacterium RIFCSPHIGHO2_02_FULL_38_22b</name>
    <dbReference type="NCBI Taxonomy" id="1802673"/>
    <lineage>
        <taxon>Bacteria</taxon>
        <taxon>Candidatus Yanofskyibacteriota</taxon>
    </lineage>
</organism>
<evidence type="ECO:0000313" key="2">
    <source>
        <dbReference type="EMBL" id="OGN06349.1"/>
    </source>
</evidence>
<evidence type="ECO:0000256" key="1">
    <source>
        <dbReference type="SAM" id="MobiDB-lite"/>
    </source>
</evidence>
<evidence type="ECO:0000313" key="3">
    <source>
        <dbReference type="Proteomes" id="UP000176834"/>
    </source>
</evidence>
<protein>
    <submittedName>
        <fullName evidence="2">Uncharacterized protein</fullName>
    </submittedName>
</protein>
<comment type="caution">
    <text evidence="2">The sequence shown here is derived from an EMBL/GenBank/DDBJ whole genome shotgun (WGS) entry which is preliminary data.</text>
</comment>